<dbReference type="Proteomes" id="UP000585474">
    <property type="component" value="Unassembled WGS sequence"/>
</dbReference>
<comment type="caution">
    <text evidence="2">The sequence shown here is derived from an EMBL/GenBank/DDBJ whole genome shotgun (WGS) entry which is preliminary data.</text>
</comment>
<protein>
    <submittedName>
        <fullName evidence="2">Uncharacterized protein</fullName>
    </submittedName>
</protein>
<evidence type="ECO:0000313" key="2">
    <source>
        <dbReference type="EMBL" id="GFY97043.1"/>
    </source>
</evidence>
<proteinExistence type="predicted"/>
<dbReference type="EMBL" id="BJWL01000011">
    <property type="protein sequence ID" value="GFY97043.1"/>
    <property type="molecule type" value="Genomic_DNA"/>
</dbReference>
<dbReference type="AlphaFoldDB" id="A0A7J0FEK6"/>
<gene>
    <name evidence="2" type="ORF">Acr_11g0013490</name>
</gene>
<organism evidence="2 3">
    <name type="scientific">Actinidia rufa</name>
    <dbReference type="NCBI Taxonomy" id="165716"/>
    <lineage>
        <taxon>Eukaryota</taxon>
        <taxon>Viridiplantae</taxon>
        <taxon>Streptophyta</taxon>
        <taxon>Embryophyta</taxon>
        <taxon>Tracheophyta</taxon>
        <taxon>Spermatophyta</taxon>
        <taxon>Magnoliopsida</taxon>
        <taxon>eudicotyledons</taxon>
        <taxon>Gunneridae</taxon>
        <taxon>Pentapetalae</taxon>
        <taxon>asterids</taxon>
        <taxon>Ericales</taxon>
        <taxon>Actinidiaceae</taxon>
        <taxon>Actinidia</taxon>
    </lineage>
</organism>
<feature type="compositionally biased region" description="Polar residues" evidence="1">
    <location>
        <begin position="95"/>
        <end position="104"/>
    </location>
</feature>
<evidence type="ECO:0000313" key="3">
    <source>
        <dbReference type="Proteomes" id="UP000585474"/>
    </source>
</evidence>
<feature type="region of interest" description="Disordered" evidence="1">
    <location>
        <begin position="50"/>
        <end position="104"/>
    </location>
</feature>
<name>A0A7J0FEK6_9ERIC</name>
<keyword evidence="3" id="KW-1185">Reference proteome</keyword>
<reference evidence="2 3" key="1">
    <citation type="submission" date="2019-07" db="EMBL/GenBank/DDBJ databases">
        <title>De Novo Assembly of kiwifruit Actinidia rufa.</title>
        <authorList>
            <person name="Sugita-Konishi S."/>
            <person name="Sato K."/>
            <person name="Mori E."/>
            <person name="Abe Y."/>
            <person name="Kisaki G."/>
            <person name="Hamano K."/>
            <person name="Suezawa K."/>
            <person name="Otani M."/>
            <person name="Fukuda T."/>
            <person name="Manabe T."/>
            <person name="Gomi K."/>
            <person name="Tabuchi M."/>
            <person name="Akimitsu K."/>
            <person name="Kataoka I."/>
        </authorList>
    </citation>
    <scope>NUCLEOTIDE SEQUENCE [LARGE SCALE GENOMIC DNA]</scope>
    <source>
        <strain evidence="3">cv. Fuchu</strain>
    </source>
</reference>
<sequence length="104" mass="11539">MPKDRKAPPFGTYSSLEKHARLVHPLVDLEILKTRCLFVSVERSSSPVNSLQQTTVSGGSGVVGRSRRFRTTPRMRVGNGPWHQLASRTGGYPPRQTQNIIGQI</sequence>
<evidence type="ECO:0000256" key="1">
    <source>
        <dbReference type="SAM" id="MobiDB-lite"/>
    </source>
</evidence>
<accession>A0A7J0FEK6</accession>